<accession>A0A516IT96</accession>
<dbReference type="KEGG" id="sxa:FMM02_09010"/>
<dbReference type="SFLD" id="SFLDG01278">
    <property type="entry name" value="biotin_synthase_like"/>
    <property type="match status" value="1"/>
</dbReference>
<dbReference type="SFLD" id="SFLDS00029">
    <property type="entry name" value="Radical_SAM"/>
    <property type="match status" value="1"/>
</dbReference>
<comment type="cofactor">
    <cofactor evidence="14">
        <name>[2Fe-2S] cluster</name>
        <dbReference type="ChEBI" id="CHEBI:190135"/>
    </cofactor>
    <text evidence="14">Binds 1 [2Fe-2S] cluster. The cluster is coordinated with 3 cysteines and 1 arginine.</text>
</comment>
<dbReference type="PANTHER" id="PTHR22976">
    <property type="entry name" value="BIOTIN SYNTHASE"/>
    <property type="match status" value="1"/>
</dbReference>
<dbReference type="GO" id="GO:0051539">
    <property type="term" value="F:4 iron, 4 sulfur cluster binding"/>
    <property type="evidence" value="ECO:0007669"/>
    <property type="project" value="UniProtKB-KW"/>
</dbReference>
<comment type="subunit">
    <text evidence="13">Homodimer.</text>
</comment>
<keyword evidence="17" id="KW-1185">Reference proteome</keyword>
<dbReference type="InterPro" id="IPR024177">
    <property type="entry name" value="Biotin_synthase"/>
</dbReference>
<dbReference type="UniPathway" id="UPA00078">
    <property type="reaction ID" value="UER00162"/>
</dbReference>
<keyword evidence="4 13" id="KW-0004">4Fe-4S</keyword>
<comment type="function">
    <text evidence="13">Catalyzes the conversion of dethiobiotin (DTB) to biotin by the insertion of a sulfur atom into dethiobiotin via a radical-based mechanism.</text>
</comment>
<evidence type="ECO:0000256" key="9">
    <source>
        <dbReference type="ARBA" id="ARBA00022756"/>
    </source>
</evidence>
<evidence type="ECO:0000256" key="6">
    <source>
        <dbReference type="ARBA" id="ARBA00022691"/>
    </source>
</evidence>
<dbReference type="PANTHER" id="PTHR22976:SF2">
    <property type="entry name" value="BIOTIN SYNTHASE, MITOCHONDRIAL"/>
    <property type="match status" value="1"/>
</dbReference>
<evidence type="ECO:0000256" key="12">
    <source>
        <dbReference type="ARBA" id="ARBA00051157"/>
    </source>
</evidence>
<dbReference type="SUPFAM" id="SSF102114">
    <property type="entry name" value="Radical SAM enzymes"/>
    <property type="match status" value="1"/>
</dbReference>
<dbReference type="FunFam" id="3.20.20.70:FF:000011">
    <property type="entry name" value="Biotin synthase"/>
    <property type="match status" value="1"/>
</dbReference>
<dbReference type="SMART" id="SM00729">
    <property type="entry name" value="Elp3"/>
    <property type="match status" value="1"/>
</dbReference>
<feature type="binding site" evidence="13 14">
    <location>
        <position position="143"/>
    </location>
    <ligand>
        <name>[2Fe-2S] cluster</name>
        <dbReference type="ChEBI" id="CHEBI:190135"/>
    </ligand>
</feature>
<feature type="binding site" evidence="13 14">
    <location>
        <position position="112"/>
    </location>
    <ligand>
        <name>[2Fe-2S] cluster</name>
        <dbReference type="ChEBI" id="CHEBI:190135"/>
    </ligand>
</feature>
<evidence type="ECO:0000313" key="17">
    <source>
        <dbReference type="Proteomes" id="UP000321857"/>
    </source>
</evidence>
<dbReference type="Gene3D" id="3.20.20.70">
    <property type="entry name" value="Aldolase class I"/>
    <property type="match status" value="1"/>
</dbReference>
<keyword evidence="10 13" id="KW-0408">Iron</keyword>
<dbReference type="Proteomes" id="UP000321857">
    <property type="component" value="Chromosome"/>
</dbReference>
<evidence type="ECO:0000256" key="2">
    <source>
        <dbReference type="ARBA" id="ARBA00010765"/>
    </source>
</evidence>
<evidence type="ECO:0000256" key="10">
    <source>
        <dbReference type="ARBA" id="ARBA00023004"/>
    </source>
</evidence>
<evidence type="ECO:0000256" key="8">
    <source>
        <dbReference type="ARBA" id="ARBA00022723"/>
    </source>
</evidence>
<dbReference type="SMART" id="SM00876">
    <property type="entry name" value="BATS"/>
    <property type="match status" value="1"/>
</dbReference>
<name>A0A516IT96_9SPHN</name>
<feature type="binding site" evidence="13 14">
    <location>
        <position position="68"/>
    </location>
    <ligand>
        <name>[4Fe-4S] cluster</name>
        <dbReference type="ChEBI" id="CHEBI:49883"/>
        <note>4Fe-4S-S-AdoMet</note>
    </ligand>
</feature>
<dbReference type="EC" id="2.8.1.6" evidence="3 13"/>
<comment type="pathway">
    <text evidence="1 13">Cofactor biosynthesis; biotin biosynthesis; biotin from 7,8-diaminononanoate: step 2/2.</text>
</comment>
<keyword evidence="8 13" id="KW-0479">Metal-binding</keyword>
<dbReference type="SFLD" id="SFLDG01060">
    <property type="entry name" value="BATS_domain_containing"/>
    <property type="match status" value="1"/>
</dbReference>
<dbReference type="GO" id="GO:0051537">
    <property type="term" value="F:2 iron, 2 sulfur cluster binding"/>
    <property type="evidence" value="ECO:0007669"/>
    <property type="project" value="UniProtKB-KW"/>
</dbReference>
<dbReference type="InterPro" id="IPR058240">
    <property type="entry name" value="rSAM_sf"/>
</dbReference>
<evidence type="ECO:0000256" key="5">
    <source>
        <dbReference type="ARBA" id="ARBA00022679"/>
    </source>
</evidence>
<dbReference type="SFLD" id="SFLDF00272">
    <property type="entry name" value="biotin_synthase"/>
    <property type="match status" value="1"/>
</dbReference>
<dbReference type="InterPro" id="IPR002684">
    <property type="entry name" value="Biotin_synth/BioAB"/>
</dbReference>
<evidence type="ECO:0000256" key="11">
    <source>
        <dbReference type="ARBA" id="ARBA00023014"/>
    </source>
</evidence>
<dbReference type="InterPro" id="IPR010722">
    <property type="entry name" value="BATS_dom"/>
</dbReference>
<evidence type="ECO:0000256" key="1">
    <source>
        <dbReference type="ARBA" id="ARBA00004942"/>
    </source>
</evidence>
<dbReference type="Pfam" id="PF04055">
    <property type="entry name" value="Radical_SAM"/>
    <property type="match status" value="1"/>
</dbReference>
<feature type="binding site" evidence="13 14">
    <location>
        <position position="72"/>
    </location>
    <ligand>
        <name>[4Fe-4S] cluster</name>
        <dbReference type="ChEBI" id="CHEBI:49883"/>
        <note>4Fe-4S-S-AdoMet</note>
    </ligand>
</feature>
<dbReference type="GO" id="GO:0005506">
    <property type="term" value="F:iron ion binding"/>
    <property type="evidence" value="ECO:0007669"/>
    <property type="project" value="UniProtKB-UniRule"/>
</dbReference>
<feature type="domain" description="Radical SAM core" evidence="15">
    <location>
        <begin position="53"/>
        <end position="284"/>
    </location>
</feature>
<dbReference type="PROSITE" id="PS51918">
    <property type="entry name" value="RADICAL_SAM"/>
    <property type="match status" value="1"/>
</dbReference>
<comment type="similarity">
    <text evidence="2 13">Belongs to the radical SAM superfamily. Biotin synthase family.</text>
</comment>
<comment type="cofactor">
    <cofactor evidence="13">
        <name>[2Fe-2S] cluster</name>
        <dbReference type="ChEBI" id="CHEBI:190135"/>
    </cofactor>
    <text evidence="13">Binds 1 [2Fe-2S] cluster. The cluster is coordinated with 3 cysteines and 1 arginine.</text>
</comment>
<keyword evidence="9 13" id="KW-0093">Biotin biosynthesis</keyword>
<reference evidence="16 17" key="1">
    <citation type="submission" date="2019-07" db="EMBL/GenBank/DDBJ databases">
        <title>Sphingomonas AE3 Genome sequencing and assembly.</title>
        <authorList>
            <person name="Kim H."/>
        </authorList>
    </citation>
    <scope>NUCLEOTIDE SEQUENCE [LARGE SCALE GENOMIC DNA]</scope>
    <source>
        <strain evidence="16 17">AE3</strain>
    </source>
</reference>
<dbReference type="GO" id="GO:0009102">
    <property type="term" value="P:biotin biosynthetic process"/>
    <property type="evidence" value="ECO:0007669"/>
    <property type="project" value="UniProtKB-UniRule"/>
</dbReference>
<dbReference type="PIRSF" id="PIRSF001619">
    <property type="entry name" value="Biotin_synth"/>
    <property type="match status" value="1"/>
</dbReference>
<dbReference type="AlphaFoldDB" id="A0A516IT96"/>
<dbReference type="InterPro" id="IPR007197">
    <property type="entry name" value="rSAM"/>
</dbReference>
<evidence type="ECO:0000256" key="4">
    <source>
        <dbReference type="ARBA" id="ARBA00022485"/>
    </source>
</evidence>
<dbReference type="CDD" id="cd01335">
    <property type="entry name" value="Radical_SAM"/>
    <property type="match status" value="1"/>
</dbReference>
<keyword evidence="5 13" id="KW-0808">Transferase</keyword>
<dbReference type="NCBIfam" id="TIGR00433">
    <property type="entry name" value="bioB"/>
    <property type="match status" value="1"/>
</dbReference>
<keyword evidence="7 13" id="KW-0001">2Fe-2S</keyword>
<evidence type="ECO:0000256" key="14">
    <source>
        <dbReference type="PIRSR" id="PIRSR001619-1"/>
    </source>
</evidence>
<proteinExistence type="inferred from homology"/>
<evidence type="ECO:0000256" key="13">
    <source>
        <dbReference type="HAMAP-Rule" id="MF_01694"/>
    </source>
</evidence>
<feature type="binding site" evidence="13 14">
    <location>
        <position position="203"/>
    </location>
    <ligand>
        <name>[2Fe-2S] cluster</name>
        <dbReference type="ChEBI" id="CHEBI:190135"/>
    </ligand>
</feature>
<evidence type="ECO:0000313" key="16">
    <source>
        <dbReference type="EMBL" id="QDP20080.1"/>
    </source>
</evidence>
<comment type="cofactor">
    <cofactor evidence="13 14">
        <name>[4Fe-4S] cluster</name>
        <dbReference type="ChEBI" id="CHEBI:49883"/>
    </cofactor>
    <text evidence="13 14">Binds 1 [4Fe-4S] cluster. The cluster is coordinated with 3 cysteines and an exchangeable S-adenosyl-L-methionine.</text>
</comment>
<dbReference type="GO" id="GO:0004076">
    <property type="term" value="F:biotin synthase activity"/>
    <property type="evidence" value="ECO:0007669"/>
    <property type="project" value="UniProtKB-UniRule"/>
</dbReference>
<dbReference type="Pfam" id="PF06968">
    <property type="entry name" value="BATS"/>
    <property type="match status" value="1"/>
</dbReference>
<keyword evidence="6 13" id="KW-0949">S-adenosyl-L-methionine</keyword>
<feature type="binding site" evidence="13 14">
    <location>
        <position position="279"/>
    </location>
    <ligand>
        <name>[2Fe-2S] cluster</name>
        <dbReference type="ChEBI" id="CHEBI:190135"/>
    </ligand>
</feature>
<dbReference type="OrthoDB" id="9786826at2"/>
<gene>
    <name evidence="13 16" type="primary">bioB</name>
    <name evidence="16" type="ORF">FMM02_09010</name>
</gene>
<dbReference type="EMBL" id="CP041659">
    <property type="protein sequence ID" value="QDP20080.1"/>
    <property type="molecule type" value="Genomic_DNA"/>
</dbReference>
<protein>
    <recommendedName>
        <fullName evidence="3 13">Biotin synthase</fullName>
        <ecNumber evidence="3 13">2.8.1.6</ecNumber>
    </recommendedName>
</protein>
<comment type="catalytic activity">
    <reaction evidence="12 13">
        <text>(4R,5S)-dethiobiotin + (sulfur carrier)-SH + 2 reduced [2Fe-2S]-[ferredoxin] + 2 S-adenosyl-L-methionine = (sulfur carrier)-H + biotin + 2 5'-deoxyadenosine + 2 L-methionine + 2 oxidized [2Fe-2S]-[ferredoxin]</text>
        <dbReference type="Rhea" id="RHEA:22060"/>
        <dbReference type="Rhea" id="RHEA-COMP:10000"/>
        <dbReference type="Rhea" id="RHEA-COMP:10001"/>
        <dbReference type="Rhea" id="RHEA-COMP:14737"/>
        <dbReference type="Rhea" id="RHEA-COMP:14739"/>
        <dbReference type="ChEBI" id="CHEBI:17319"/>
        <dbReference type="ChEBI" id="CHEBI:29917"/>
        <dbReference type="ChEBI" id="CHEBI:33737"/>
        <dbReference type="ChEBI" id="CHEBI:33738"/>
        <dbReference type="ChEBI" id="CHEBI:57586"/>
        <dbReference type="ChEBI" id="CHEBI:57844"/>
        <dbReference type="ChEBI" id="CHEBI:59789"/>
        <dbReference type="ChEBI" id="CHEBI:64428"/>
        <dbReference type="ChEBI" id="CHEBI:149473"/>
        <dbReference type="EC" id="2.8.1.6"/>
    </reaction>
</comment>
<evidence type="ECO:0000259" key="15">
    <source>
        <dbReference type="PROSITE" id="PS51918"/>
    </source>
</evidence>
<dbReference type="InterPro" id="IPR013785">
    <property type="entry name" value="Aldolase_TIM"/>
</dbReference>
<organism evidence="16 17">
    <name type="scientific">Sphingomonas xanthus</name>
    <dbReference type="NCBI Taxonomy" id="2594473"/>
    <lineage>
        <taxon>Bacteria</taxon>
        <taxon>Pseudomonadati</taxon>
        <taxon>Pseudomonadota</taxon>
        <taxon>Alphaproteobacteria</taxon>
        <taxon>Sphingomonadales</taxon>
        <taxon>Sphingomonadaceae</taxon>
        <taxon>Sphingomonas</taxon>
    </lineage>
</organism>
<keyword evidence="11 13" id="KW-0411">Iron-sulfur</keyword>
<dbReference type="InterPro" id="IPR006638">
    <property type="entry name" value="Elp3/MiaA/NifB-like_rSAM"/>
</dbReference>
<evidence type="ECO:0000256" key="7">
    <source>
        <dbReference type="ARBA" id="ARBA00022714"/>
    </source>
</evidence>
<feature type="binding site" evidence="13 14">
    <location>
        <position position="75"/>
    </location>
    <ligand>
        <name>[4Fe-4S] cluster</name>
        <dbReference type="ChEBI" id="CHEBI:49883"/>
        <note>4Fe-4S-S-AdoMet</note>
    </ligand>
</feature>
<dbReference type="HAMAP" id="MF_01694">
    <property type="entry name" value="BioB"/>
    <property type="match status" value="1"/>
</dbReference>
<sequence length="344" mass="36809">MVDPDGRPSIAGGTDGMTRTDWTRAEIADLFDLPFTELLFRAAEVHRAHHAAGEVQLCTLLSIKTGGCPEDCGYCSQSAHAKSGLKAEKLMDVEAVLAAAAEARAHGSRRFCMGAAWREPKDRDMAKVCAMVAGVKAMGLETCMTLGMLTATQARQLKEAGLDYYNHNIDTSPEHYGEIISTRTFQERLDTLDEVREAGISVCCGGIVGMGEARADRVGFIHALATLPRHPESVPVNALVPVKGTVLGDMFAGEKMIDDIEFVRTVAVARITMPRSMVRLSAGRESMSEAAQALCFLAGANSIFTGDKLLTTANAGDSADAAMLAKLGLKPMENAEPMRAMEKA</sequence>
<evidence type="ECO:0000256" key="3">
    <source>
        <dbReference type="ARBA" id="ARBA00012236"/>
    </source>
</evidence>